<name>T1IRB5_STRMM</name>
<sequence length="76" mass="9189">MNRRNDLNFNKMTNFLGKLQDDLGIPRFKKQSTYMDPKEKNIILRNPTRNEPETKNNEDNADWEFNQHLGRCFKCR</sequence>
<reference evidence="2" key="1">
    <citation type="submission" date="2011-05" db="EMBL/GenBank/DDBJ databases">
        <authorList>
            <person name="Richards S.R."/>
            <person name="Qu J."/>
            <person name="Jiang H."/>
            <person name="Jhangiani S.N."/>
            <person name="Agravi P."/>
            <person name="Goodspeed R."/>
            <person name="Gross S."/>
            <person name="Mandapat C."/>
            <person name="Jackson L."/>
            <person name="Mathew T."/>
            <person name="Pu L."/>
            <person name="Thornton R."/>
            <person name="Saada N."/>
            <person name="Wilczek-Boney K.B."/>
            <person name="Lee S."/>
            <person name="Kovar C."/>
            <person name="Wu Y."/>
            <person name="Scherer S.E."/>
            <person name="Worley K.C."/>
            <person name="Muzny D.M."/>
            <person name="Gibbs R."/>
        </authorList>
    </citation>
    <scope>NUCLEOTIDE SEQUENCE</scope>
    <source>
        <strain evidence="2">Brora</strain>
    </source>
</reference>
<proteinExistence type="predicted"/>
<evidence type="ECO:0000313" key="1">
    <source>
        <dbReference type="EnsemblMetazoa" id="SMAR003601-PA"/>
    </source>
</evidence>
<dbReference type="EMBL" id="JH431349">
    <property type="status" value="NOT_ANNOTATED_CDS"/>
    <property type="molecule type" value="Genomic_DNA"/>
</dbReference>
<organism evidence="1 2">
    <name type="scientific">Strigamia maritima</name>
    <name type="common">European centipede</name>
    <name type="synonym">Geophilus maritimus</name>
    <dbReference type="NCBI Taxonomy" id="126957"/>
    <lineage>
        <taxon>Eukaryota</taxon>
        <taxon>Metazoa</taxon>
        <taxon>Ecdysozoa</taxon>
        <taxon>Arthropoda</taxon>
        <taxon>Myriapoda</taxon>
        <taxon>Chilopoda</taxon>
        <taxon>Pleurostigmophora</taxon>
        <taxon>Geophilomorpha</taxon>
        <taxon>Linotaeniidae</taxon>
        <taxon>Strigamia</taxon>
    </lineage>
</organism>
<evidence type="ECO:0000313" key="2">
    <source>
        <dbReference type="Proteomes" id="UP000014500"/>
    </source>
</evidence>
<dbReference type="AlphaFoldDB" id="T1IRB5"/>
<reference evidence="1" key="2">
    <citation type="submission" date="2015-02" db="UniProtKB">
        <authorList>
            <consortium name="EnsemblMetazoa"/>
        </authorList>
    </citation>
    <scope>IDENTIFICATION</scope>
</reference>
<dbReference type="EnsemblMetazoa" id="SMAR003601-RA">
    <property type="protein sequence ID" value="SMAR003601-PA"/>
    <property type="gene ID" value="SMAR003601"/>
</dbReference>
<keyword evidence="2" id="KW-1185">Reference proteome</keyword>
<dbReference type="Proteomes" id="UP000014500">
    <property type="component" value="Unassembled WGS sequence"/>
</dbReference>
<dbReference type="HOGENOM" id="CLU_2657592_0_0_1"/>
<accession>T1IRB5</accession>
<protein>
    <submittedName>
        <fullName evidence="1">Uncharacterized protein</fullName>
    </submittedName>
</protein>